<dbReference type="PROSITE" id="PS51257">
    <property type="entry name" value="PROKAR_LIPOPROTEIN"/>
    <property type="match status" value="1"/>
</dbReference>
<dbReference type="RefSeq" id="WP_112375309.1">
    <property type="nucleotide sequence ID" value="NZ_CP069793.1"/>
</dbReference>
<accession>A0A2X2L392</accession>
<reference evidence="1 2" key="1">
    <citation type="submission" date="2018-06" db="EMBL/GenBank/DDBJ databases">
        <authorList>
            <consortium name="Pathogen Informatics"/>
            <person name="Doyle S."/>
        </authorList>
    </citation>
    <scope>NUCLEOTIDE SEQUENCE [LARGE SCALE GENOMIC DNA]</scope>
    <source>
        <strain evidence="1 2">NCTC11343</strain>
    </source>
</reference>
<dbReference type="AlphaFoldDB" id="A0A2X2L392"/>
<protein>
    <submittedName>
        <fullName evidence="1">Uncharacterized protein</fullName>
    </submittedName>
</protein>
<gene>
    <name evidence="1" type="ORF">NCTC11343_03492</name>
</gene>
<name>A0A2X2L392_SPHMU</name>
<evidence type="ECO:0000313" key="1">
    <source>
        <dbReference type="EMBL" id="SPZ88449.1"/>
    </source>
</evidence>
<organism evidence="1 2">
    <name type="scientific">Sphingobacterium multivorum</name>
    <dbReference type="NCBI Taxonomy" id="28454"/>
    <lineage>
        <taxon>Bacteria</taxon>
        <taxon>Pseudomonadati</taxon>
        <taxon>Bacteroidota</taxon>
        <taxon>Sphingobacteriia</taxon>
        <taxon>Sphingobacteriales</taxon>
        <taxon>Sphingobacteriaceae</taxon>
        <taxon>Sphingobacterium</taxon>
    </lineage>
</organism>
<dbReference type="Proteomes" id="UP000251241">
    <property type="component" value="Unassembled WGS sequence"/>
</dbReference>
<evidence type="ECO:0000313" key="2">
    <source>
        <dbReference type="Proteomes" id="UP000251241"/>
    </source>
</evidence>
<proteinExistence type="predicted"/>
<dbReference type="EMBL" id="UAUU01000009">
    <property type="protein sequence ID" value="SPZ88449.1"/>
    <property type="molecule type" value="Genomic_DNA"/>
</dbReference>
<sequence length="541" mass="56505">MKIKKIAIYSALAFSLLGGVSSCESPLKDFNLQVSTEVIQNYATLKVVDIDGKTISGVTVTLSSGDTQDIYNMNGYKDFKLTDNLITFGLDPKRTASAANPIRFRVQLAASGYTTQEVPVAITDASSGIQTIVLTKPTVVPDGAKETVANVDLSSNGSTTAATTVTVPSAVGGGNMEVTIPTGTQFKDANGNVITGGNTVQIILTSIDADNEDAVELLPGGDVKSDKVVLANGSTVAGTFSPAAVAEISMLVNGIAVKQFSQPLTVSMPVDAAYVSPISGASIAAGQVFQIFSNSTDGIWRYEQNSTVTGSAAAGFKVSFQVQHLSFYMAGEFGEACPSARVITFSGDWMTNGSTYPIIVEAIWGGKVIATGEYSINKNNPSISLVDVPSSGTSIVVRNSAGNILEQSPLAACGQVTAMTLPNPGDATGTTSTLQLYVRCPDKTTTITLLPTFQLFYRVSGTGTYQFLGTVDNGFLRTTLLKTDGTKYDFKAIWGQRVKEVNAKTIAADNTATVGIQPGDIIGTKAGATNLAILTEECGKL</sequence>
<dbReference type="GeneID" id="97183352"/>